<reference evidence="1" key="1">
    <citation type="journal article" date="2020" name="bioRxiv">
        <title>A rank-normalized archaeal taxonomy based on genome phylogeny resolves widespread incomplete and uneven classifications.</title>
        <authorList>
            <person name="Rinke C."/>
            <person name="Chuvochina M."/>
            <person name="Mussig A.J."/>
            <person name="Chaumeil P.-A."/>
            <person name="Waite D.W."/>
            <person name="Whitman W.B."/>
            <person name="Parks D.H."/>
            <person name="Hugenholtz P."/>
        </authorList>
    </citation>
    <scope>NUCLEOTIDE SEQUENCE</scope>
    <source>
        <strain evidence="1">UBA8849</strain>
    </source>
</reference>
<dbReference type="Pfam" id="PF04322">
    <property type="entry name" value="DUF473"/>
    <property type="match status" value="1"/>
</dbReference>
<sequence length="152" mass="17506">MDTTRPLSWDFQSQLMSNLKILYCLNMLKLSNWYFGGIMKVYGLFGINENAINDFIENHIKTFTIINALNLETVKNLKEGDLVFITSTLREDLRNGTEGILGRVINVSLVPQMINGFEEKEIIAGRVQLEMLGFAKCVKYESIHVEITFRMY</sequence>
<comment type="caution">
    <text evidence="1">The sequence shown here is derived from an EMBL/GenBank/DDBJ whole genome shotgun (WGS) entry which is preliminary data.</text>
</comment>
<name>A0A832WL61_9EURY</name>
<protein>
    <submittedName>
        <fullName evidence="1">DUF473 family protein</fullName>
    </submittedName>
</protein>
<evidence type="ECO:0000313" key="1">
    <source>
        <dbReference type="EMBL" id="HII59661.1"/>
    </source>
</evidence>
<dbReference type="AlphaFoldDB" id="A0A832WL61"/>
<dbReference type="OMA" id="IPWEESD"/>
<dbReference type="EMBL" id="DUJR01000018">
    <property type="protein sequence ID" value="HII59661.1"/>
    <property type="molecule type" value="Genomic_DNA"/>
</dbReference>
<evidence type="ECO:0000313" key="2">
    <source>
        <dbReference type="Proteomes" id="UP000645676"/>
    </source>
</evidence>
<gene>
    <name evidence="1" type="ORF">HA335_03630</name>
</gene>
<accession>A0A832WL61</accession>
<proteinExistence type="predicted"/>
<dbReference type="InterPro" id="IPR007417">
    <property type="entry name" value="DUF473"/>
</dbReference>
<organism evidence="1 2">
    <name type="scientific">Methanocaldococcus jannaschii</name>
    <dbReference type="NCBI Taxonomy" id="2190"/>
    <lineage>
        <taxon>Archaea</taxon>
        <taxon>Methanobacteriati</taxon>
        <taxon>Methanobacteriota</taxon>
        <taxon>Methanomada group</taxon>
        <taxon>Methanococci</taxon>
        <taxon>Methanococcales</taxon>
        <taxon>Methanocaldococcaceae</taxon>
        <taxon>Methanocaldococcus</taxon>
    </lineage>
</organism>
<dbReference type="Proteomes" id="UP000645676">
    <property type="component" value="Unassembled WGS sequence"/>
</dbReference>